<dbReference type="EMBL" id="JARHUD010000001">
    <property type="protein sequence ID" value="MDF2094732.1"/>
    <property type="molecule type" value="Genomic_DNA"/>
</dbReference>
<keyword evidence="4" id="KW-1185">Reference proteome</keyword>
<evidence type="ECO:0000259" key="2">
    <source>
        <dbReference type="Pfam" id="PF07995"/>
    </source>
</evidence>
<proteinExistence type="predicted"/>
<keyword evidence="1" id="KW-0732">Signal</keyword>
<dbReference type="InterPro" id="IPR011042">
    <property type="entry name" value="6-blade_b-propeller_TolB-like"/>
</dbReference>
<protein>
    <submittedName>
        <fullName evidence="3">PQQ-dependent sugar dehydrogenase</fullName>
    </submittedName>
</protein>
<dbReference type="PANTHER" id="PTHR19328">
    <property type="entry name" value="HEDGEHOG-INTERACTING PROTEIN"/>
    <property type="match status" value="1"/>
</dbReference>
<evidence type="ECO:0000256" key="1">
    <source>
        <dbReference type="SAM" id="SignalP"/>
    </source>
</evidence>
<comment type="caution">
    <text evidence="3">The sequence shown here is derived from an EMBL/GenBank/DDBJ whole genome shotgun (WGS) entry which is preliminary data.</text>
</comment>
<feature type="chain" id="PRO_5045565000" evidence="1">
    <location>
        <begin position="37"/>
        <end position="390"/>
    </location>
</feature>
<dbReference type="InterPro" id="IPR011041">
    <property type="entry name" value="Quinoprot_gluc/sorb_DH_b-prop"/>
</dbReference>
<feature type="domain" description="Glucose/Sorbosone dehydrogenase" evidence="2">
    <location>
        <begin position="57"/>
        <end position="384"/>
    </location>
</feature>
<organism evidence="3 4">
    <name type="scientific">Aquibaculum arenosum</name>
    <dbReference type="NCBI Taxonomy" id="3032591"/>
    <lineage>
        <taxon>Bacteria</taxon>
        <taxon>Pseudomonadati</taxon>
        <taxon>Pseudomonadota</taxon>
        <taxon>Alphaproteobacteria</taxon>
        <taxon>Rhodospirillales</taxon>
        <taxon>Rhodovibrionaceae</taxon>
        <taxon>Aquibaculum</taxon>
    </lineage>
</organism>
<dbReference type="PANTHER" id="PTHR19328:SF75">
    <property type="entry name" value="ALDOSE SUGAR DEHYDROGENASE YLII"/>
    <property type="match status" value="1"/>
</dbReference>
<feature type="signal peptide" evidence="1">
    <location>
        <begin position="1"/>
        <end position="36"/>
    </location>
</feature>
<name>A0ABT5YIK0_9PROT</name>
<evidence type="ECO:0000313" key="3">
    <source>
        <dbReference type="EMBL" id="MDF2094732.1"/>
    </source>
</evidence>
<gene>
    <name evidence="3" type="ORF">P2G67_01935</name>
</gene>
<dbReference type="RefSeq" id="WP_275819471.1">
    <property type="nucleotide sequence ID" value="NZ_JARHUD010000001.1"/>
</dbReference>
<sequence>MPATDSLSFSSSRGLVAASLLAAGLALTACSTPADAQPSEQDSWDHAFRLVPLVEGLAHPWGFAFLPDGRMLVTERPGHLRVIDQEHRLDPDPVPGVPEVVVQGQGGLLDIALHPDFEENGWVYFTLAGQDGRSVTTQLARARFDGEALQETTILFSAETEGSGGRHFGSRIVFDREGYLWMTVGERGSADEAQNLANHNGTLLRLHDDGSVPADNPFVDEPDARPEIWSYGHRNAQGMTLHPDTGRVWLHEHGPRGGDEINLPEAGLNFGWPITTHGTAYSGLPMGVGPEAPGMEPPLLHWTPSIAPSGMAFYTGEDFPAWQGDIFVGALALPQLRRVIMDGSEITGEETLLGDWGQRIRDVRMGPDGYPYLLTDASQGALLRLEPIEE</sequence>
<dbReference type="Proteomes" id="UP001215503">
    <property type="component" value="Unassembled WGS sequence"/>
</dbReference>
<reference evidence="3 4" key="1">
    <citation type="submission" date="2023-03" db="EMBL/GenBank/DDBJ databases">
        <title>Fodinicurvata sp. CAU 1616 isolated from sea sendiment.</title>
        <authorList>
            <person name="Kim W."/>
        </authorList>
    </citation>
    <scope>NUCLEOTIDE SEQUENCE [LARGE SCALE GENOMIC DNA]</scope>
    <source>
        <strain evidence="3 4">CAU 1616</strain>
    </source>
</reference>
<accession>A0ABT5YIK0</accession>
<dbReference type="SUPFAM" id="SSF50952">
    <property type="entry name" value="Soluble quinoprotein glucose dehydrogenase"/>
    <property type="match status" value="1"/>
</dbReference>
<dbReference type="InterPro" id="IPR012938">
    <property type="entry name" value="Glc/Sorbosone_DH"/>
</dbReference>
<evidence type="ECO:0000313" key="4">
    <source>
        <dbReference type="Proteomes" id="UP001215503"/>
    </source>
</evidence>
<dbReference type="Pfam" id="PF07995">
    <property type="entry name" value="GSDH"/>
    <property type="match status" value="1"/>
</dbReference>
<dbReference type="Gene3D" id="2.120.10.30">
    <property type="entry name" value="TolB, C-terminal domain"/>
    <property type="match status" value="1"/>
</dbReference>